<feature type="transmembrane region" description="Helical" evidence="1">
    <location>
        <begin position="333"/>
        <end position="350"/>
    </location>
</feature>
<gene>
    <name evidence="2" type="ORF">NC998_00850</name>
</gene>
<feature type="transmembrane region" description="Helical" evidence="1">
    <location>
        <begin position="362"/>
        <end position="379"/>
    </location>
</feature>
<keyword evidence="1" id="KW-1133">Transmembrane helix</keyword>
<evidence type="ECO:0000313" key="2">
    <source>
        <dbReference type="EMBL" id="MEP0815640.1"/>
    </source>
</evidence>
<feature type="transmembrane region" description="Helical" evidence="1">
    <location>
        <begin position="103"/>
        <end position="122"/>
    </location>
</feature>
<name>A0ABV0J1J7_9CYAN</name>
<sequence length="528" mass="60231">MRLKKLLLTHTANPTELAGKILILLAIGFGFFSRVVSVFQYNTFDVGFSPDQVRDANIYMQMWQGVWPSLGPASSIGGFNTLPLYYYLVFPFTIFGPEPVFQALPNALFSFLSIPLLIYLVYQLLENLPPTKRLFLAGLAGFWYSSLFVDIYLNTYEWNPSPIPFFLICFALLYQFQLEGNASTKLQILSWAAYGVVLAILASLHSSTMFVMPVVFIASSILFIAKNRKRSRQCLWPLISVISAIVCLLPYWKGEVSRGWVNTKEILLTVFNSNREVQAYTPWEKIGRILFNYAELGRQAYVLNASWLFTIIAITFLFLVLILGSFKLKGNKTIFVFLAFTWLVYFYAASNHTGVYPIHFKMPILFSPIIFTVLSLAAFDTNSQSKTLVDNITIFSLLLGIVVSIGINLNMDYEYMSGKYGANRVITTQEMVEVLNQLPAGSTICDRNIRGWRKVNHPYRYLDKYITKRSFKITAECQPGSYALHSKFYYQFLEDNLWPALKVAPTKPFSGNATLLWETPTTSVYRFQ</sequence>
<accession>A0ABV0J1J7</accession>
<evidence type="ECO:0008006" key="4">
    <source>
        <dbReference type="Google" id="ProtNLM"/>
    </source>
</evidence>
<feature type="transmembrane region" description="Helical" evidence="1">
    <location>
        <begin position="188"/>
        <end position="204"/>
    </location>
</feature>
<dbReference type="Proteomes" id="UP001464891">
    <property type="component" value="Unassembled WGS sequence"/>
</dbReference>
<organism evidence="2 3">
    <name type="scientific">Trichocoleus desertorum GB2-A4</name>
    <dbReference type="NCBI Taxonomy" id="2933944"/>
    <lineage>
        <taxon>Bacteria</taxon>
        <taxon>Bacillati</taxon>
        <taxon>Cyanobacteriota</taxon>
        <taxon>Cyanophyceae</taxon>
        <taxon>Leptolyngbyales</taxon>
        <taxon>Trichocoleusaceae</taxon>
        <taxon>Trichocoleus</taxon>
    </lineage>
</organism>
<evidence type="ECO:0000313" key="3">
    <source>
        <dbReference type="Proteomes" id="UP001464891"/>
    </source>
</evidence>
<feature type="transmembrane region" description="Helical" evidence="1">
    <location>
        <begin position="391"/>
        <end position="409"/>
    </location>
</feature>
<protein>
    <recommendedName>
        <fullName evidence="4">Mannosyltransferase</fullName>
    </recommendedName>
</protein>
<evidence type="ECO:0000256" key="1">
    <source>
        <dbReference type="SAM" id="Phobius"/>
    </source>
</evidence>
<dbReference type="RefSeq" id="WP_190431188.1">
    <property type="nucleotide sequence ID" value="NZ_JAMPKM010000001.1"/>
</dbReference>
<comment type="caution">
    <text evidence="2">The sequence shown here is derived from an EMBL/GenBank/DDBJ whole genome shotgun (WGS) entry which is preliminary data.</text>
</comment>
<proteinExistence type="predicted"/>
<feature type="transmembrane region" description="Helical" evidence="1">
    <location>
        <begin position="21"/>
        <end position="41"/>
    </location>
</feature>
<feature type="transmembrane region" description="Helical" evidence="1">
    <location>
        <begin position="134"/>
        <end position="153"/>
    </location>
</feature>
<keyword evidence="1" id="KW-0812">Transmembrane</keyword>
<keyword evidence="3" id="KW-1185">Reference proteome</keyword>
<dbReference type="EMBL" id="JAMPKM010000001">
    <property type="protein sequence ID" value="MEP0815640.1"/>
    <property type="molecule type" value="Genomic_DNA"/>
</dbReference>
<reference evidence="2 3" key="1">
    <citation type="submission" date="2022-04" db="EMBL/GenBank/DDBJ databases">
        <title>Positive selection, recombination, and allopatry shape intraspecific diversity of widespread and dominant cyanobacteria.</title>
        <authorList>
            <person name="Wei J."/>
            <person name="Shu W."/>
            <person name="Hu C."/>
        </authorList>
    </citation>
    <scope>NUCLEOTIDE SEQUENCE [LARGE SCALE GENOMIC DNA]</scope>
    <source>
        <strain evidence="2 3">GB2-A4</strain>
    </source>
</reference>
<keyword evidence="1" id="KW-0472">Membrane</keyword>
<feature type="transmembrane region" description="Helical" evidence="1">
    <location>
        <begin position="305"/>
        <end position="326"/>
    </location>
</feature>